<accession>A0A6N8HDH8</accession>
<dbReference type="InterPro" id="IPR036873">
    <property type="entry name" value="Rhodanese-like_dom_sf"/>
</dbReference>
<feature type="domain" description="Rhodanese" evidence="3">
    <location>
        <begin position="41"/>
        <end position="130"/>
    </location>
</feature>
<evidence type="ECO:0000313" key="5">
    <source>
        <dbReference type="Proteomes" id="UP000433945"/>
    </source>
</evidence>
<feature type="domain" description="Rhodanese" evidence="3">
    <location>
        <begin position="161"/>
        <end position="270"/>
    </location>
</feature>
<proteinExistence type="predicted"/>
<dbReference type="GO" id="GO:0004792">
    <property type="term" value="F:thiosulfate-cyanide sulfurtransferase activity"/>
    <property type="evidence" value="ECO:0007669"/>
    <property type="project" value="TreeGrafter"/>
</dbReference>
<evidence type="ECO:0000259" key="3">
    <source>
        <dbReference type="PROSITE" id="PS50206"/>
    </source>
</evidence>
<keyword evidence="2" id="KW-0677">Repeat</keyword>
<dbReference type="PANTHER" id="PTHR11364:SF27">
    <property type="entry name" value="SULFURTRANSFERASE"/>
    <property type="match status" value="1"/>
</dbReference>
<dbReference type="EMBL" id="WOWP01000024">
    <property type="protein sequence ID" value="MUV03755.1"/>
    <property type="molecule type" value="Genomic_DNA"/>
</dbReference>
<dbReference type="OrthoDB" id="9770030at2"/>
<dbReference type="InterPro" id="IPR001763">
    <property type="entry name" value="Rhodanese-like_dom"/>
</dbReference>
<dbReference type="SMART" id="SM00450">
    <property type="entry name" value="RHOD"/>
    <property type="match status" value="2"/>
</dbReference>
<evidence type="ECO:0000256" key="2">
    <source>
        <dbReference type="ARBA" id="ARBA00022737"/>
    </source>
</evidence>
<dbReference type="Proteomes" id="UP000433945">
    <property type="component" value="Unassembled WGS sequence"/>
</dbReference>
<dbReference type="InterPro" id="IPR045078">
    <property type="entry name" value="TST/MPST-like"/>
</dbReference>
<dbReference type="PROSITE" id="PS50206">
    <property type="entry name" value="RHODANESE_3"/>
    <property type="match status" value="2"/>
</dbReference>
<dbReference type="AlphaFoldDB" id="A0A6N8HDH8"/>
<gene>
    <name evidence="4" type="ORF">GN157_08540</name>
</gene>
<name>A0A6N8HDH8_9FLAO</name>
<evidence type="ECO:0000313" key="4">
    <source>
        <dbReference type="EMBL" id="MUV03755.1"/>
    </source>
</evidence>
<comment type="caution">
    <text evidence="4">The sequence shown here is derived from an EMBL/GenBank/DDBJ whole genome shotgun (WGS) entry which is preliminary data.</text>
</comment>
<evidence type="ECO:0000256" key="1">
    <source>
        <dbReference type="ARBA" id="ARBA00022679"/>
    </source>
</evidence>
<protein>
    <submittedName>
        <fullName evidence="4">Sulfurtransferase</fullName>
    </submittedName>
</protein>
<reference evidence="4 5" key="1">
    <citation type="submission" date="2019-12" db="EMBL/GenBank/DDBJ databases">
        <authorList>
            <person name="Sun J.-Q."/>
        </authorList>
    </citation>
    <scope>NUCLEOTIDE SEQUENCE [LARGE SCALE GENOMIC DNA]</scope>
    <source>
        <strain evidence="4 5">JCM 17928</strain>
    </source>
</reference>
<keyword evidence="5" id="KW-1185">Reference proteome</keyword>
<dbReference type="SUPFAM" id="SSF52821">
    <property type="entry name" value="Rhodanese/Cell cycle control phosphatase"/>
    <property type="match status" value="2"/>
</dbReference>
<dbReference type="PANTHER" id="PTHR11364">
    <property type="entry name" value="THIOSULFATE SULFERTANSFERASE"/>
    <property type="match status" value="1"/>
</dbReference>
<dbReference type="Gene3D" id="3.40.250.10">
    <property type="entry name" value="Rhodanese-like domain"/>
    <property type="match status" value="2"/>
</dbReference>
<sequence length="276" mass="30758">MSNYTVSSHWLFSNINNNNIIVLDASIKPVTGMANNIDAIIPKAKRFDLKNVFSDKESKYDHMLPKPNMFINELQKLGINEDSVVVVYDNQGVYSSPRAWFMIKDIGHKEVYVLDGGLPKWIENGFSTCTEYTNVAVTGNISVKDKPRFFCDANYLQEHYNDNGCNVIDARSEGRFLGLEPEPREGLKSGHIPGSVSLSFNKVIKDGAFLDNRELKAMFSGLADINQELIFSCGSGITSCIPAMAALIAGYNNIKVYDGSWSEWGDTQNNYPVTLN</sequence>
<dbReference type="Pfam" id="PF00581">
    <property type="entry name" value="Rhodanese"/>
    <property type="match status" value="2"/>
</dbReference>
<dbReference type="CDD" id="cd01449">
    <property type="entry name" value="TST_Repeat_2"/>
    <property type="match status" value="1"/>
</dbReference>
<keyword evidence="1 4" id="KW-0808">Transferase</keyword>
<organism evidence="4 5">
    <name type="scientific">Flavobacterium rakeshii</name>
    <dbReference type="NCBI Taxonomy" id="1038845"/>
    <lineage>
        <taxon>Bacteria</taxon>
        <taxon>Pseudomonadati</taxon>
        <taxon>Bacteroidota</taxon>
        <taxon>Flavobacteriia</taxon>
        <taxon>Flavobacteriales</taxon>
        <taxon>Flavobacteriaceae</taxon>
        <taxon>Flavobacterium</taxon>
    </lineage>
</organism>
<dbReference type="RefSeq" id="WP_157482931.1">
    <property type="nucleotide sequence ID" value="NZ_WOWP01000024.1"/>
</dbReference>
<dbReference type="CDD" id="cd01448">
    <property type="entry name" value="TST_Repeat_1"/>
    <property type="match status" value="1"/>
</dbReference>